<keyword evidence="1" id="KW-0812">Transmembrane</keyword>
<dbReference type="Proteomes" id="UP001180020">
    <property type="component" value="Unassembled WGS sequence"/>
</dbReference>
<feature type="domain" description="Glycosyl transferase CAP10" evidence="2">
    <location>
        <begin position="206"/>
        <end position="454"/>
    </location>
</feature>
<sequence length="527" mass="60199">MDDNNSGGGGGGTHNHCNIYGCQKWLPLSAMSMAFIGCVLFIGVVITTFWIIPGDYNPISFSLFPNNNASETPNSINTIQIVIPNPPPHQNSPPPPTHPIKPFTCSSGNLAAAATCNPPSSATPPPIQSRNPTCPDYFRWIHEDLKPWKSTGISRQEVELANRTATFRLVILDGRAYVEAFHRSFQTRDLFTMWGVVQLLRRYPGRVPDLDLMFDCGDMPVVKSSDYRHRSPPPPPLFQYCSDESSLALVFPDWSFWGWVEINIKPWEVLMKELKEGNERLGWLNRIPYAYWKGNPSVASTRWDLLRCNVSNAQDWNARLYAQDWGRETQQGFKQSNLANQCDHRYKIYIEGRAWSVSEKYILACDSPTLLVNSRYYDFFTRGLMPGQHYWPIRDDNKCRAIKFAVDWGNTHKEEAQAIGKAGSSFTEEELKMDYVYDYMFHLLREYAKLLKYKPTKPPNAKEICVESMACAAQGREREYMMGSMVNASYDLGPCDLPPPYDPTALKSLMKRKTMFIEQVQRSEQKA</sequence>
<dbReference type="InterPro" id="IPR051091">
    <property type="entry name" value="O-Glucosyltr/Glycosyltrsf_90"/>
</dbReference>
<protein>
    <recommendedName>
        <fullName evidence="2">Glycosyl transferase CAP10 domain-containing protein</fullName>
    </recommendedName>
</protein>
<comment type="caution">
    <text evidence="3">The sequence shown here is derived from an EMBL/GenBank/DDBJ whole genome shotgun (WGS) entry which is preliminary data.</text>
</comment>
<evidence type="ECO:0000259" key="2">
    <source>
        <dbReference type="SMART" id="SM00672"/>
    </source>
</evidence>
<gene>
    <name evidence="3" type="ORF">QJS10_CPB18g01549</name>
</gene>
<name>A0AAV9CL08_ACOCL</name>
<accession>A0AAV9CL08</accession>
<proteinExistence type="predicted"/>
<keyword evidence="1" id="KW-0472">Membrane</keyword>
<dbReference type="Pfam" id="PF05686">
    <property type="entry name" value="Glyco_transf_90"/>
    <property type="match status" value="1"/>
</dbReference>
<evidence type="ECO:0000256" key="1">
    <source>
        <dbReference type="SAM" id="Phobius"/>
    </source>
</evidence>
<dbReference type="SMART" id="SM00672">
    <property type="entry name" value="CAP10"/>
    <property type="match status" value="1"/>
</dbReference>
<reference evidence="3" key="2">
    <citation type="submission" date="2023-06" db="EMBL/GenBank/DDBJ databases">
        <authorList>
            <person name="Ma L."/>
            <person name="Liu K.-W."/>
            <person name="Li Z."/>
            <person name="Hsiao Y.-Y."/>
            <person name="Qi Y."/>
            <person name="Fu T."/>
            <person name="Tang G."/>
            <person name="Zhang D."/>
            <person name="Sun W.-H."/>
            <person name="Liu D.-K."/>
            <person name="Li Y."/>
            <person name="Chen G.-Z."/>
            <person name="Liu X.-D."/>
            <person name="Liao X.-Y."/>
            <person name="Jiang Y.-T."/>
            <person name="Yu X."/>
            <person name="Hao Y."/>
            <person name="Huang J."/>
            <person name="Zhao X.-W."/>
            <person name="Ke S."/>
            <person name="Chen Y.-Y."/>
            <person name="Wu W.-L."/>
            <person name="Hsu J.-L."/>
            <person name="Lin Y.-F."/>
            <person name="Huang M.-D."/>
            <person name="Li C.-Y."/>
            <person name="Huang L."/>
            <person name="Wang Z.-W."/>
            <person name="Zhao X."/>
            <person name="Zhong W.-Y."/>
            <person name="Peng D.-H."/>
            <person name="Ahmad S."/>
            <person name="Lan S."/>
            <person name="Zhang J.-S."/>
            <person name="Tsai W.-C."/>
            <person name="Van De Peer Y."/>
            <person name="Liu Z.-J."/>
        </authorList>
    </citation>
    <scope>NUCLEOTIDE SEQUENCE</scope>
    <source>
        <strain evidence="3">CP</strain>
        <tissue evidence="3">Leaves</tissue>
    </source>
</reference>
<keyword evidence="1" id="KW-1133">Transmembrane helix</keyword>
<organism evidence="3 4">
    <name type="scientific">Acorus calamus</name>
    <name type="common">Sweet flag</name>
    <dbReference type="NCBI Taxonomy" id="4465"/>
    <lineage>
        <taxon>Eukaryota</taxon>
        <taxon>Viridiplantae</taxon>
        <taxon>Streptophyta</taxon>
        <taxon>Embryophyta</taxon>
        <taxon>Tracheophyta</taxon>
        <taxon>Spermatophyta</taxon>
        <taxon>Magnoliopsida</taxon>
        <taxon>Liliopsida</taxon>
        <taxon>Acoraceae</taxon>
        <taxon>Acorus</taxon>
    </lineage>
</organism>
<dbReference type="PANTHER" id="PTHR12203:SF105">
    <property type="entry name" value="OS08G0101800 PROTEIN"/>
    <property type="match status" value="1"/>
</dbReference>
<keyword evidence="4" id="KW-1185">Reference proteome</keyword>
<reference evidence="3" key="1">
    <citation type="journal article" date="2023" name="Nat. Commun.">
        <title>Diploid and tetraploid genomes of Acorus and the evolution of monocots.</title>
        <authorList>
            <person name="Ma L."/>
            <person name="Liu K.W."/>
            <person name="Li Z."/>
            <person name="Hsiao Y.Y."/>
            <person name="Qi Y."/>
            <person name="Fu T."/>
            <person name="Tang G.D."/>
            <person name="Zhang D."/>
            <person name="Sun W.H."/>
            <person name="Liu D.K."/>
            <person name="Li Y."/>
            <person name="Chen G.Z."/>
            <person name="Liu X.D."/>
            <person name="Liao X.Y."/>
            <person name="Jiang Y.T."/>
            <person name="Yu X."/>
            <person name="Hao Y."/>
            <person name="Huang J."/>
            <person name="Zhao X.W."/>
            <person name="Ke S."/>
            <person name="Chen Y.Y."/>
            <person name="Wu W.L."/>
            <person name="Hsu J.L."/>
            <person name="Lin Y.F."/>
            <person name="Huang M.D."/>
            <person name="Li C.Y."/>
            <person name="Huang L."/>
            <person name="Wang Z.W."/>
            <person name="Zhao X."/>
            <person name="Zhong W.Y."/>
            <person name="Peng D.H."/>
            <person name="Ahmad S."/>
            <person name="Lan S."/>
            <person name="Zhang J.S."/>
            <person name="Tsai W.C."/>
            <person name="Van de Peer Y."/>
            <person name="Liu Z.J."/>
        </authorList>
    </citation>
    <scope>NUCLEOTIDE SEQUENCE</scope>
    <source>
        <strain evidence="3">CP</strain>
    </source>
</reference>
<dbReference type="EMBL" id="JAUJYO010000018">
    <property type="protein sequence ID" value="KAK1289171.1"/>
    <property type="molecule type" value="Genomic_DNA"/>
</dbReference>
<evidence type="ECO:0000313" key="3">
    <source>
        <dbReference type="EMBL" id="KAK1289171.1"/>
    </source>
</evidence>
<dbReference type="PANTHER" id="PTHR12203">
    <property type="entry name" value="KDEL LYS-ASP-GLU-LEU CONTAINING - RELATED"/>
    <property type="match status" value="1"/>
</dbReference>
<dbReference type="AlphaFoldDB" id="A0AAV9CL08"/>
<feature type="transmembrane region" description="Helical" evidence="1">
    <location>
        <begin position="33"/>
        <end position="52"/>
    </location>
</feature>
<evidence type="ECO:0000313" key="4">
    <source>
        <dbReference type="Proteomes" id="UP001180020"/>
    </source>
</evidence>
<dbReference type="InterPro" id="IPR006598">
    <property type="entry name" value="CAP10"/>
</dbReference>